<feature type="domain" description="Pyruvate flavodoxin/ferredoxin oxidoreductase pyrimidine binding" evidence="9">
    <location>
        <begin position="210"/>
        <end position="447"/>
    </location>
</feature>
<dbReference type="AlphaFoldDB" id="A0A7Z8KPE2"/>
<dbReference type="InterPro" id="IPR002869">
    <property type="entry name" value="Pyrv_flavodox_OxRed_cen"/>
</dbReference>
<dbReference type="Pfam" id="PF17147">
    <property type="entry name" value="PFOR_II"/>
    <property type="match status" value="1"/>
</dbReference>
<dbReference type="Gene3D" id="3.40.50.920">
    <property type="match status" value="1"/>
</dbReference>
<dbReference type="GO" id="GO:0006082">
    <property type="term" value="P:organic acid metabolic process"/>
    <property type="evidence" value="ECO:0007669"/>
    <property type="project" value="UniProtKB-ARBA"/>
</dbReference>
<dbReference type="GO" id="GO:0047553">
    <property type="term" value="F:2-oxoglutarate synthase activity"/>
    <property type="evidence" value="ECO:0007669"/>
    <property type="project" value="UniProtKB-EC"/>
</dbReference>
<dbReference type="InterPro" id="IPR050722">
    <property type="entry name" value="Pyruvate:ferred/Flavod_OxRd"/>
</dbReference>
<dbReference type="SUPFAM" id="SSF53323">
    <property type="entry name" value="Pyruvate-ferredoxin oxidoreductase, PFOR, domain III"/>
    <property type="match status" value="1"/>
</dbReference>
<reference evidence="11 12" key="1">
    <citation type="submission" date="2019-06" db="EMBL/GenBank/DDBJ databases">
        <title>Draft genome sequence of Methanolobus vulcani B1d.</title>
        <authorList>
            <person name="Creighbaum A.J."/>
            <person name="Ticak T."/>
            <person name="Hariraju D."/>
            <person name="Arivett B.A."/>
            <person name="Ferguson D.J.Jr."/>
        </authorList>
    </citation>
    <scope>NUCLEOTIDE SEQUENCE [LARGE SCALE GENOMIC DNA]</scope>
    <source>
        <strain evidence="11 12">B1d</strain>
    </source>
</reference>
<dbReference type="Gene3D" id="3.40.50.970">
    <property type="match status" value="1"/>
</dbReference>
<dbReference type="NCBIfam" id="TIGR03710">
    <property type="entry name" value="OAFO_sf"/>
    <property type="match status" value="1"/>
</dbReference>
<dbReference type="FunFam" id="3.40.50.970:FF:000022">
    <property type="entry name" value="2-oxoglutarate ferredoxin oxidoreductase alpha subunit"/>
    <property type="match status" value="1"/>
</dbReference>
<comment type="caution">
    <text evidence="11">The sequence shown here is derived from an EMBL/GenBank/DDBJ whole genome shotgun (WGS) entry which is preliminary data.</text>
</comment>
<evidence type="ECO:0000256" key="5">
    <source>
        <dbReference type="ARBA" id="ARBA00071398"/>
    </source>
</evidence>
<name>A0A7Z8KPE2_9EURY</name>
<dbReference type="InterPro" id="IPR009014">
    <property type="entry name" value="Transketo_C/PFOR_II"/>
</dbReference>
<evidence type="ECO:0000256" key="4">
    <source>
        <dbReference type="ARBA" id="ARBA00066947"/>
    </source>
</evidence>
<feature type="domain" description="Pyruvate/ketoisovalerate oxidoreductase catalytic" evidence="8">
    <location>
        <begin position="15"/>
        <end position="175"/>
    </location>
</feature>
<comment type="catalytic activity">
    <reaction evidence="2">
        <text>2 oxidized [2Fe-2S]-[ferredoxin] + 2-oxoglutarate + CoA = succinyl-CoA + 2 reduced [2Fe-2S]-[ferredoxin] + CO2 + H(+)</text>
        <dbReference type="Rhea" id="RHEA:17297"/>
        <dbReference type="Rhea" id="RHEA-COMP:10000"/>
        <dbReference type="Rhea" id="RHEA-COMP:10001"/>
        <dbReference type="ChEBI" id="CHEBI:15378"/>
        <dbReference type="ChEBI" id="CHEBI:16526"/>
        <dbReference type="ChEBI" id="CHEBI:16810"/>
        <dbReference type="ChEBI" id="CHEBI:33737"/>
        <dbReference type="ChEBI" id="CHEBI:33738"/>
        <dbReference type="ChEBI" id="CHEBI:57287"/>
        <dbReference type="ChEBI" id="CHEBI:57292"/>
        <dbReference type="EC" id="1.2.7.3"/>
    </reaction>
</comment>
<evidence type="ECO:0000256" key="6">
    <source>
        <dbReference type="ARBA" id="ARBA00076968"/>
    </source>
</evidence>
<dbReference type="PANTHER" id="PTHR32154">
    <property type="entry name" value="PYRUVATE-FLAVODOXIN OXIDOREDUCTASE-RELATED"/>
    <property type="match status" value="1"/>
</dbReference>
<sequence length="577" mass="62617">MIVKIDLNIKVGGAAGQGLQTTGMALSKTLKKSGFHVFATQYYLSRVRGGHNTFNIRISDSPIAAMTESVDLLLALDSQSIDKHLSEVDDGVVVVDADVVKVNSSSESIFHVPMLKIAKDVCGDKIYSNSVSMGAVIGLLCLDISYLEEILKASFKKKGEEIIQKNISAARAGYDYVKTNYPGGCKFAVSDPGKKEKMMLISGNDAVGLGALAAGVQFLAAYPMTPSTGVMTYVAANADKFNVVVEQAEDEIAALNMVLGASYAGARSMTTTSGGGFALMTEALGLAGITETPIVIFLCQRPGPATGLPTMTEQGDLQFVLTAAQGEFPRCILAPGTPEECFYLTAEAFNIADKYQIPVFVLSDQYLADSLFTSKRFDPSTITVKRYLLSDSELRTKKEKYKRYKLTPLGISPRALPGQKGVLVLSDSDEHDEFGHICEDAENRIKMNDKRMKKMEVLRDEISVAKIYGNPDAAISLIGWGSTYGPLAEVVDILKAQGKSVNLVHFTHIHPIPVEATRKLFSKAKKTVCVENNSTGQFARHLKLETDVKVTETILRYDGEPFSPEFIIAALKEKEVI</sequence>
<dbReference type="SUPFAM" id="SSF52518">
    <property type="entry name" value="Thiamin diphosphate-binding fold (THDP-binding)"/>
    <property type="match status" value="1"/>
</dbReference>
<evidence type="ECO:0000259" key="8">
    <source>
        <dbReference type="Pfam" id="PF01558"/>
    </source>
</evidence>
<dbReference type="PANTHER" id="PTHR32154:SF20">
    <property type="entry name" value="2-OXOGLUTARATE OXIDOREDUCTASE SUBUNIT KORA"/>
    <property type="match status" value="1"/>
</dbReference>
<keyword evidence="1" id="KW-0560">Oxidoreductase</keyword>
<dbReference type="SUPFAM" id="SSF52922">
    <property type="entry name" value="TK C-terminal domain-like"/>
    <property type="match status" value="1"/>
</dbReference>
<accession>A0A7Z8KPE2</accession>
<dbReference type="EC" id="1.2.7.3" evidence="4"/>
<dbReference type="Gene3D" id="3.40.920.10">
    <property type="entry name" value="Pyruvate-ferredoxin oxidoreductase, PFOR, domain III"/>
    <property type="match status" value="1"/>
</dbReference>
<dbReference type="InterPro" id="IPR019752">
    <property type="entry name" value="Pyrv/ketoisovalerate_OxRed_cat"/>
</dbReference>
<evidence type="ECO:0000313" key="11">
    <source>
        <dbReference type="EMBL" id="TQD26446.1"/>
    </source>
</evidence>
<dbReference type="InterPro" id="IPR022367">
    <property type="entry name" value="2-oxoacid/accept_OxRdtase_asu"/>
</dbReference>
<dbReference type="InterPro" id="IPR033412">
    <property type="entry name" value="PFOR_II"/>
</dbReference>
<organism evidence="11 12">
    <name type="scientific">Methanolobus vulcani</name>
    <dbReference type="NCBI Taxonomy" id="38026"/>
    <lineage>
        <taxon>Archaea</taxon>
        <taxon>Methanobacteriati</taxon>
        <taxon>Methanobacteriota</taxon>
        <taxon>Stenosarchaea group</taxon>
        <taxon>Methanomicrobia</taxon>
        <taxon>Methanosarcinales</taxon>
        <taxon>Methanosarcinaceae</taxon>
        <taxon>Methanolobus</taxon>
    </lineage>
</organism>
<keyword evidence="12" id="KW-1185">Reference proteome</keyword>
<proteinExistence type="predicted"/>
<evidence type="ECO:0000256" key="3">
    <source>
        <dbReference type="ARBA" id="ARBA00064882"/>
    </source>
</evidence>
<dbReference type="InterPro" id="IPR002880">
    <property type="entry name" value="Pyrv_Fd/Flavodoxin_OxRdtase_N"/>
</dbReference>
<dbReference type="EMBL" id="VIAQ01000012">
    <property type="protein sequence ID" value="TQD26446.1"/>
    <property type="molecule type" value="Genomic_DNA"/>
</dbReference>
<dbReference type="Pfam" id="PF01558">
    <property type="entry name" value="POR"/>
    <property type="match status" value="1"/>
</dbReference>
<gene>
    <name evidence="11" type="ORF">FKV42_05490</name>
</gene>
<dbReference type="InterPro" id="IPR029061">
    <property type="entry name" value="THDP-binding"/>
</dbReference>
<evidence type="ECO:0000259" key="9">
    <source>
        <dbReference type="Pfam" id="PF01855"/>
    </source>
</evidence>
<evidence type="ECO:0000259" key="10">
    <source>
        <dbReference type="Pfam" id="PF17147"/>
    </source>
</evidence>
<feature type="domain" description="Pyruvate:ferredoxin oxidoreductase core" evidence="10">
    <location>
        <begin position="473"/>
        <end position="565"/>
    </location>
</feature>
<evidence type="ECO:0000256" key="1">
    <source>
        <dbReference type="ARBA" id="ARBA00023002"/>
    </source>
</evidence>
<protein>
    <recommendedName>
        <fullName evidence="5">2-oxoglutarate synthase subunit KorA</fullName>
        <ecNumber evidence="4">1.2.7.3</ecNumber>
    </recommendedName>
    <alternativeName>
        <fullName evidence="7">2-ketoglutarate oxidoreductase alpha chain</fullName>
    </alternativeName>
    <alternativeName>
        <fullName evidence="6">2-oxoglutarate-ferredoxin oxidoreductase subunit alpha</fullName>
    </alternativeName>
</protein>
<dbReference type="CDD" id="cd07034">
    <property type="entry name" value="TPP_PYR_PFOR_IOR-alpha_like"/>
    <property type="match status" value="1"/>
</dbReference>
<dbReference type="GO" id="GO:0044272">
    <property type="term" value="P:sulfur compound biosynthetic process"/>
    <property type="evidence" value="ECO:0007669"/>
    <property type="project" value="UniProtKB-ARBA"/>
</dbReference>
<evidence type="ECO:0000256" key="7">
    <source>
        <dbReference type="ARBA" id="ARBA00079587"/>
    </source>
</evidence>
<evidence type="ECO:0000256" key="2">
    <source>
        <dbReference type="ARBA" id="ARBA00052359"/>
    </source>
</evidence>
<dbReference type="GO" id="GO:0006979">
    <property type="term" value="P:response to oxidative stress"/>
    <property type="evidence" value="ECO:0007669"/>
    <property type="project" value="TreeGrafter"/>
</dbReference>
<dbReference type="Proteomes" id="UP000319335">
    <property type="component" value="Unassembled WGS sequence"/>
</dbReference>
<comment type="subunit">
    <text evidence="3">Heterotetramer of the KorA, KorB, KorC and KorD subunits.</text>
</comment>
<evidence type="ECO:0000313" key="12">
    <source>
        <dbReference type="Proteomes" id="UP000319335"/>
    </source>
</evidence>
<dbReference type="Pfam" id="PF01855">
    <property type="entry name" value="POR_N"/>
    <property type="match status" value="1"/>
</dbReference>